<keyword evidence="2" id="KW-0175">Coiled coil</keyword>
<dbReference type="EMBL" id="CP029803">
    <property type="protein sequence ID" value="AWT60842.1"/>
    <property type="molecule type" value="Genomic_DNA"/>
</dbReference>
<dbReference type="SMART" id="SM00028">
    <property type="entry name" value="TPR"/>
    <property type="match status" value="2"/>
</dbReference>
<dbReference type="SUPFAM" id="SSF48452">
    <property type="entry name" value="TPR-like"/>
    <property type="match status" value="1"/>
</dbReference>
<keyword evidence="1" id="KW-0802">TPR repeat</keyword>
<dbReference type="Gene3D" id="1.25.40.10">
    <property type="entry name" value="Tetratricopeptide repeat domain"/>
    <property type="match status" value="1"/>
</dbReference>
<dbReference type="KEGG" id="mtar:DF168_02066"/>
<dbReference type="AlphaFoldDB" id="A0A2Z4ARU5"/>
<accession>A0A2Z4ARU5</accession>
<name>A0A2Z4ARU5_9BACT</name>
<evidence type="ECO:0000256" key="2">
    <source>
        <dbReference type="SAM" id="Coils"/>
    </source>
</evidence>
<dbReference type="PROSITE" id="PS50005">
    <property type="entry name" value="TPR"/>
    <property type="match status" value="1"/>
</dbReference>
<reference evidence="3 4" key="1">
    <citation type="submission" date="2018-06" db="EMBL/GenBank/DDBJ databases">
        <title>Draft Genome Sequence of a Novel Marine Bacterium Related to the Verrucomicrobia.</title>
        <authorList>
            <person name="Vosseberg J."/>
            <person name="Martijn J."/>
            <person name="Ettema T.J.G."/>
        </authorList>
    </citation>
    <scope>NUCLEOTIDE SEQUENCE [LARGE SCALE GENOMIC DNA]</scope>
    <source>
        <strain evidence="3">TARA_B100001123</strain>
    </source>
</reference>
<dbReference type="Proteomes" id="UP000247465">
    <property type="component" value="Chromosome"/>
</dbReference>
<feature type="repeat" description="TPR" evidence="1">
    <location>
        <begin position="92"/>
        <end position="125"/>
    </location>
</feature>
<proteinExistence type="predicted"/>
<evidence type="ECO:0000313" key="3">
    <source>
        <dbReference type="EMBL" id="AWT60842.1"/>
    </source>
</evidence>
<feature type="coiled-coil region" evidence="2">
    <location>
        <begin position="125"/>
        <end position="152"/>
    </location>
</feature>
<gene>
    <name evidence="3" type="ORF">DF168_02066</name>
</gene>
<organism evidence="3 4">
    <name type="scientific">Candidatus Moanibacter tarae</name>
    <dbReference type="NCBI Taxonomy" id="2200854"/>
    <lineage>
        <taxon>Bacteria</taxon>
        <taxon>Pseudomonadati</taxon>
        <taxon>Verrucomicrobiota</taxon>
        <taxon>Opitutia</taxon>
        <taxon>Puniceicoccales</taxon>
        <taxon>Puniceicoccales incertae sedis</taxon>
        <taxon>Candidatus Moanibacter</taxon>
    </lineage>
</organism>
<evidence type="ECO:0000256" key="1">
    <source>
        <dbReference type="PROSITE-ProRule" id="PRU00339"/>
    </source>
</evidence>
<dbReference type="PROSITE" id="PS50293">
    <property type="entry name" value="TPR_REGION"/>
    <property type="match status" value="1"/>
</dbReference>
<protein>
    <submittedName>
        <fullName evidence="3">Uncharacterized protein</fullName>
    </submittedName>
</protein>
<dbReference type="InterPro" id="IPR019734">
    <property type="entry name" value="TPR_rpt"/>
</dbReference>
<evidence type="ECO:0000313" key="4">
    <source>
        <dbReference type="Proteomes" id="UP000247465"/>
    </source>
</evidence>
<dbReference type="Pfam" id="PF00515">
    <property type="entry name" value="TPR_1"/>
    <property type="match status" value="1"/>
</dbReference>
<dbReference type="InterPro" id="IPR011990">
    <property type="entry name" value="TPR-like_helical_dom_sf"/>
</dbReference>
<sequence length="174" mass="20023">MKIHQKYVSLIIKRILFGFGFFLIPGLSNGSETSLPAEPNTALKQAREAVRTQKETRAERFFKDGTKLMTSEEYSRAITKLKLSVRLWPDLAEAHSNLGYCYRKQKLYGKAISAYLEAIRLKPDLVEAREYLAEAYAELAALYREKAREELEVLKTLDQEEADAVEMLMRKLDL</sequence>